<keyword evidence="5" id="KW-0010">Activator</keyword>
<gene>
    <name evidence="9" type="ORF">PYX00_010471</name>
</gene>
<evidence type="ECO:0000256" key="8">
    <source>
        <dbReference type="ARBA" id="ARBA00031960"/>
    </source>
</evidence>
<sequence>MVTMELSKVTSKTSSIKALLLRAWRERWTDLQWGIHIKTILPRGVSGDVYNLADCILQQALIGPGPNHLVISYLKHSLSSQLISYAALLQHISKYNSFHKPHCIISLLELLETSQVGITCRGKTEEGILATSLLSTVLWLLQCYHYHLTKIMSGPYPPYEDIGTKCTSILTNMVSSEFTMAMLYLAKHEDVELYAEVLKKCKEIDIFLSHNPNLKLIPPIDSCLKKLRCIELNIRTECEPITFCLQPLLAVEIMLNPSCETHYLVNKLIVLQRLKGYSNPRLYCDIMRACLISLNSVLGTSEESLWGAFTILKLPHIFKQLHWNLRDETTQNSEYSQDIVDSFDLLLQLTPLLDIMDSKCNCNFVECLLNELLKVNLINSKHVSQINDKRESMTNWIQKIQDNNVSQPLPKVIIRAEPTLVRLLKTLDADNIKMESVLSVLCPILGKSFDLIIAVAAVEGKLRTFVTKLIKFNETYKYGHGEVPKQSQTRALLFDVSFLMLCSIVNIYGSQVVLSEEGGDSFFELWVRECMVEKGHPKSPEAILNLCDNSKVDALLAQFNSNEEFKTSQVKWNEVCLSVPAAIKEVLLAWEQGTLSANDVKRILDSMRSKLCCLPVCAAAWLCSYMQILHQDALLKPMNMVQQFLAASPAEEQNETFKSERFGLMFPIIRRMQYNIHPSTTSKISLQHGIISNTPISTQLEKVWAKIHKQGWVSIEATHQLQSLLNTGAPCWFITNVLKEVVKYKYQEDLNRAVDLAFAIFHLDIQHCTLSLLLEVIPQYLHNKLQCEDLVEPQLSALARLCVYCIIAAAQSSPKDTPATKKRSRKEMEMEENDPFYPASKLLKMNNGDISIGFMTPSASNPSPASSVRQPVMAPALQAACNELFNAFMIISNREGEISQQTHFVYKFLEMMVKCGRDKTKLVLQGQPLQNLMPNLIRWLPDMVSVDLIAGLYDVTTATGRRAAARDLCLLSNLQNK</sequence>
<evidence type="ECO:0000256" key="6">
    <source>
        <dbReference type="ARBA" id="ARBA00023163"/>
    </source>
</evidence>
<evidence type="ECO:0000256" key="1">
    <source>
        <dbReference type="ARBA" id="ARBA00004123"/>
    </source>
</evidence>
<dbReference type="GO" id="GO:0003712">
    <property type="term" value="F:transcription coregulator activity"/>
    <property type="evidence" value="ECO:0007669"/>
    <property type="project" value="TreeGrafter"/>
</dbReference>
<dbReference type="InterPro" id="IPR021429">
    <property type="entry name" value="Mediator_Med24"/>
</dbReference>
<comment type="similarity">
    <text evidence="2">Belongs to the Mediator complex subunit 24 family.</text>
</comment>
<name>A0AAW2HGG6_9NEOP</name>
<evidence type="ECO:0000256" key="5">
    <source>
        <dbReference type="ARBA" id="ARBA00023159"/>
    </source>
</evidence>
<reference evidence="9" key="1">
    <citation type="journal article" date="2024" name="Gigascience">
        <title>Chromosome-level genome of the poultry shaft louse Menopon gallinae provides insight into the host-switching and adaptive evolution of parasitic lice.</title>
        <authorList>
            <person name="Xu Y."/>
            <person name="Ma L."/>
            <person name="Liu S."/>
            <person name="Liang Y."/>
            <person name="Liu Q."/>
            <person name="He Z."/>
            <person name="Tian L."/>
            <person name="Duan Y."/>
            <person name="Cai W."/>
            <person name="Li H."/>
            <person name="Song F."/>
        </authorList>
    </citation>
    <scope>NUCLEOTIDE SEQUENCE</scope>
    <source>
        <strain evidence="9">Cailab_2023a</strain>
    </source>
</reference>
<keyword evidence="4" id="KW-0805">Transcription regulation</keyword>
<protein>
    <recommendedName>
        <fullName evidence="3">Mediator of RNA polymerase II transcription subunit 24</fullName>
    </recommendedName>
    <alternativeName>
        <fullName evidence="8">Mediator complex subunit 24</fullName>
    </alternativeName>
</protein>
<evidence type="ECO:0000256" key="2">
    <source>
        <dbReference type="ARBA" id="ARBA00007864"/>
    </source>
</evidence>
<proteinExistence type="inferred from homology"/>
<accession>A0AAW2HGG6</accession>
<dbReference type="PANTHER" id="PTHR12898:SF1">
    <property type="entry name" value="MEDIATOR OF RNA POLYMERASE II TRANSCRIPTION SUBUNIT 24"/>
    <property type="match status" value="1"/>
</dbReference>
<dbReference type="GO" id="GO:0060261">
    <property type="term" value="P:positive regulation of transcription initiation by RNA polymerase II"/>
    <property type="evidence" value="ECO:0007669"/>
    <property type="project" value="TreeGrafter"/>
</dbReference>
<evidence type="ECO:0000256" key="7">
    <source>
        <dbReference type="ARBA" id="ARBA00023242"/>
    </source>
</evidence>
<dbReference type="EMBL" id="JARGDH010000005">
    <property type="protein sequence ID" value="KAL0268601.1"/>
    <property type="molecule type" value="Genomic_DNA"/>
</dbReference>
<organism evidence="9">
    <name type="scientific">Menopon gallinae</name>
    <name type="common">poultry shaft louse</name>
    <dbReference type="NCBI Taxonomy" id="328185"/>
    <lineage>
        <taxon>Eukaryota</taxon>
        <taxon>Metazoa</taxon>
        <taxon>Ecdysozoa</taxon>
        <taxon>Arthropoda</taxon>
        <taxon>Hexapoda</taxon>
        <taxon>Insecta</taxon>
        <taxon>Pterygota</taxon>
        <taxon>Neoptera</taxon>
        <taxon>Paraneoptera</taxon>
        <taxon>Psocodea</taxon>
        <taxon>Troctomorpha</taxon>
        <taxon>Phthiraptera</taxon>
        <taxon>Amblycera</taxon>
        <taxon>Menoponidae</taxon>
        <taxon>Menopon</taxon>
    </lineage>
</organism>
<evidence type="ECO:0000313" key="9">
    <source>
        <dbReference type="EMBL" id="KAL0268601.1"/>
    </source>
</evidence>
<evidence type="ECO:0000256" key="3">
    <source>
        <dbReference type="ARBA" id="ARBA00019693"/>
    </source>
</evidence>
<dbReference type="Pfam" id="PF11277">
    <property type="entry name" value="Med24_N"/>
    <property type="match status" value="1"/>
</dbReference>
<comment type="subcellular location">
    <subcellularLocation>
        <location evidence="1">Nucleus</location>
    </subcellularLocation>
</comment>
<dbReference type="PANTHER" id="PTHR12898">
    <property type="entry name" value="MEDIATOR OF RNA POLYMERASE II TRANSCRIPTION SUBUNIT 24"/>
    <property type="match status" value="1"/>
</dbReference>
<keyword evidence="7" id="KW-0539">Nucleus</keyword>
<evidence type="ECO:0000256" key="4">
    <source>
        <dbReference type="ARBA" id="ARBA00023015"/>
    </source>
</evidence>
<dbReference type="GO" id="GO:0016592">
    <property type="term" value="C:mediator complex"/>
    <property type="evidence" value="ECO:0007669"/>
    <property type="project" value="InterPro"/>
</dbReference>
<keyword evidence="6" id="KW-0804">Transcription</keyword>
<dbReference type="AlphaFoldDB" id="A0AAW2HGG6"/>
<comment type="caution">
    <text evidence="9">The sequence shown here is derived from an EMBL/GenBank/DDBJ whole genome shotgun (WGS) entry which is preliminary data.</text>
</comment>